<evidence type="ECO:0000259" key="7">
    <source>
        <dbReference type="SMART" id="SM00906"/>
    </source>
</evidence>
<evidence type="ECO:0000256" key="6">
    <source>
        <dbReference type="SAM" id="MobiDB-lite"/>
    </source>
</evidence>
<dbReference type="GO" id="GO:0006351">
    <property type="term" value="P:DNA-templated transcription"/>
    <property type="evidence" value="ECO:0007669"/>
    <property type="project" value="InterPro"/>
</dbReference>
<dbReference type="PANTHER" id="PTHR47338:SF29">
    <property type="entry name" value="ZN(2)-C6 FUNGAL-TYPE DOMAIN-CONTAINING PROTEIN"/>
    <property type="match status" value="1"/>
</dbReference>
<evidence type="ECO:0000256" key="4">
    <source>
        <dbReference type="ARBA" id="ARBA00023163"/>
    </source>
</evidence>
<dbReference type="Proteomes" id="UP000717328">
    <property type="component" value="Unassembled WGS sequence"/>
</dbReference>
<keyword evidence="4" id="KW-0804">Transcription</keyword>
<organism evidence="8 9">
    <name type="scientific">Sphagnurus paluster</name>
    <dbReference type="NCBI Taxonomy" id="117069"/>
    <lineage>
        <taxon>Eukaryota</taxon>
        <taxon>Fungi</taxon>
        <taxon>Dikarya</taxon>
        <taxon>Basidiomycota</taxon>
        <taxon>Agaricomycotina</taxon>
        <taxon>Agaricomycetes</taxon>
        <taxon>Agaricomycetidae</taxon>
        <taxon>Agaricales</taxon>
        <taxon>Tricholomatineae</taxon>
        <taxon>Lyophyllaceae</taxon>
        <taxon>Sphagnurus</taxon>
    </lineage>
</organism>
<comment type="subcellular location">
    <subcellularLocation>
        <location evidence="1">Nucleus</location>
    </subcellularLocation>
</comment>
<evidence type="ECO:0000313" key="9">
    <source>
        <dbReference type="Proteomes" id="UP000717328"/>
    </source>
</evidence>
<dbReference type="AlphaFoldDB" id="A0A9P7FLX9"/>
<name>A0A9P7FLX9_9AGAR</name>
<dbReference type="GO" id="GO:0008270">
    <property type="term" value="F:zinc ion binding"/>
    <property type="evidence" value="ECO:0007669"/>
    <property type="project" value="InterPro"/>
</dbReference>
<evidence type="ECO:0000256" key="2">
    <source>
        <dbReference type="ARBA" id="ARBA00022723"/>
    </source>
</evidence>
<protein>
    <recommendedName>
        <fullName evidence="7">Xylanolytic transcriptional activator regulatory domain-containing protein</fullName>
    </recommendedName>
</protein>
<dbReference type="InterPro" id="IPR050815">
    <property type="entry name" value="TF_fung"/>
</dbReference>
<keyword evidence="3" id="KW-0805">Transcription regulation</keyword>
<keyword evidence="9" id="KW-1185">Reference proteome</keyword>
<feature type="compositionally biased region" description="Basic and acidic residues" evidence="6">
    <location>
        <begin position="1"/>
        <end position="13"/>
    </location>
</feature>
<keyword evidence="2" id="KW-0479">Metal-binding</keyword>
<evidence type="ECO:0000256" key="3">
    <source>
        <dbReference type="ARBA" id="ARBA00023015"/>
    </source>
</evidence>
<keyword evidence="5" id="KW-0539">Nucleus</keyword>
<feature type="compositionally biased region" description="Low complexity" evidence="6">
    <location>
        <begin position="39"/>
        <end position="51"/>
    </location>
</feature>
<reference evidence="8" key="1">
    <citation type="submission" date="2021-02" db="EMBL/GenBank/DDBJ databases">
        <authorList>
            <person name="Nieuwenhuis M."/>
            <person name="Van De Peppel L.J.J."/>
        </authorList>
    </citation>
    <scope>NUCLEOTIDE SEQUENCE</scope>
    <source>
        <strain evidence="8">D49</strain>
    </source>
</reference>
<gene>
    <name evidence="8" type="ORF">H0H81_003007</name>
</gene>
<dbReference type="GO" id="GO:0000981">
    <property type="term" value="F:DNA-binding transcription factor activity, RNA polymerase II-specific"/>
    <property type="evidence" value="ECO:0007669"/>
    <property type="project" value="InterPro"/>
</dbReference>
<evidence type="ECO:0000256" key="1">
    <source>
        <dbReference type="ARBA" id="ARBA00004123"/>
    </source>
</evidence>
<evidence type="ECO:0000313" key="8">
    <source>
        <dbReference type="EMBL" id="KAG5634187.1"/>
    </source>
</evidence>
<dbReference type="OrthoDB" id="2123952at2759"/>
<dbReference type="GO" id="GO:0005634">
    <property type="term" value="C:nucleus"/>
    <property type="evidence" value="ECO:0007669"/>
    <property type="project" value="UniProtKB-SubCell"/>
</dbReference>
<sequence length="378" mass="42273">MNREHTCEYDDKHQKSRTQMLQEQLSQLERRLHELEGKASSQSNSPASSPPVFFDFESSYEQPVASSSTYQWPLESFSTSPSPPASSDSGSVDYSVLFQAGDRSPSEGAPASINALMPSTPHDPQSLLSAQAKIELLDIFISHSHQCWFYAHTDRFFAGPGIHSESHPALTNAMCLLACHFARTPNRAELAPAFLLQAQHEINGALDTSDRLVDIVQASALLALYLYMNNRAMEAYRHTFAAARLAVSIGLHQITSQQHQPPLISIPPPRDRAEHDDRVAAFWMVFMVDRCWSVAHDFPLAFPDKNARQCRVLTPWPSAQVDSAEWQGAGFHPPLQMLFEGMDLGAKHYMPALRAKAAALYELTYRSRNGASHLTRWR</sequence>
<dbReference type="CDD" id="cd14725">
    <property type="entry name" value="ZIP_Gal4-like_2"/>
    <property type="match status" value="1"/>
</dbReference>
<dbReference type="EMBL" id="JABCKI010006573">
    <property type="protein sequence ID" value="KAG5634187.1"/>
    <property type="molecule type" value="Genomic_DNA"/>
</dbReference>
<dbReference type="CDD" id="cd12148">
    <property type="entry name" value="fungal_TF_MHR"/>
    <property type="match status" value="1"/>
</dbReference>
<reference evidence="8" key="2">
    <citation type="submission" date="2021-10" db="EMBL/GenBank/DDBJ databases">
        <title>Phylogenomics reveals ancestral predisposition of the termite-cultivated fungus Termitomyces towards a domesticated lifestyle.</title>
        <authorList>
            <person name="Auxier B."/>
            <person name="Grum-Grzhimaylo A."/>
            <person name="Cardenas M.E."/>
            <person name="Lodge J.D."/>
            <person name="Laessoe T."/>
            <person name="Pedersen O."/>
            <person name="Smith M.E."/>
            <person name="Kuyper T.W."/>
            <person name="Franco-Molano E.A."/>
            <person name="Baroni T.J."/>
            <person name="Aanen D.K."/>
        </authorList>
    </citation>
    <scope>NUCLEOTIDE SEQUENCE</scope>
    <source>
        <strain evidence="8">D49</strain>
    </source>
</reference>
<dbReference type="InterPro" id="IPR007219">
    <property type="entry name" value="XnlR_reg_dom"/>
</dbReference>
<proteinExistence type="predicted"/>
<dbReference type="GO" id="GO:0003677">
    <property type="term" value="F:DNA binding"/>
    <property type="evidence" value="ECO:0007669"/>
    <property type="project" value="InterPro"/>
</dbReference>
<comment type="caution">
    <text evidence="8">The sequence shown here is derived from an EMBL/GenBank/DDBJ whole genome shotgun (WGS) entry which is preliminary data.</text>
</comment>
<dbReference type="SMART" id="SM00906">
    <property type="entry name" value="Fungal_trans"/>
    <property type="match status" value="1"/>
</dbReference>
<feature type="domain" description="Xylanolytic transcriptional activator regulatory" evidence="7">
    <location>
        <begin position="235"/>
        <end position="318"/>
    </location>
</feature>
<feature type="compositionally biased region" description="Basic and acidic residues" evidence="6">
    <location>
        <begin position="28"/>
        <end position="37"/>
    </location>
</feature>
<dbReference type="PANTHER" id="PTHR47338">
    <property type="entry name" value="ZN(II)2CYS6 TRANSCRIPTION FACTOR (EUROFUNG)-RELATED"/>
    <property type="match status" value="1"/>
</dbReference>
<accession>A0A9P7FLX9</accession>
<feature type="region of interest" description="Disordered" evidence="6">
    <location>
        <begin position="1"/>
        <end position="54"/>
    </location>
</feature>
<evidence type="ECO:0000256" key="5">
    <source>
        <dbReference type="ARBA" id="ARBA00023242"/>
    </source>
</evidence>
<dbReference type="Pfam" id="PF04082">
    <property type="entry name" value="Fungal_trans"/>
    <property type="match status" value="1"/>
</dbReference>